<keyword evidence="5" id="KW-0997">Cell inner membrane</keyword>
<feature type="transmembrane region" description="Helical" evidence="11">
    <location>
        <begin position="7"/>
        <end position="28"/>
    </location>
</feature>
<evidence type="ECO:0000256" key="4">
    <source>
        <dbReference type="ARBA" id="ARBA00022481"/>
    </source>
</evidence>
<dbReference type="InterPro" id="IPR045584">
    <property type="entry name" value="Pilin-like"/>
</dbReference>
<evidence type="ECO:0000259" key="12">
    <source>
        <dbReference type="Pfam" id="PF12019"/>
    </source>
</evidence>
<keyword evidence="3" id="KW-1003">Cell membrane</keyword>
<evidence type="ECO:0000256" key="11">
    <source>
        <dbReference type="SAM" id="Phobius"/>
    </source>
</evidence>
<dbReference type="InterPro" id="IPR022346">
    <property type="entry name" value="T2SS_GspH"/>
</dbReference>
<keyword evidence="7 11" id="KW-1133">Transmembrane helix</keyword>
<evidence type="ECO:0000313" key="14">
    <source>
        <dbReference type="Proteomes" id="UP000291380"/>
    </source>
</evidence>
<keyword evidence="6 11" id="KW-0812">Transmembrane</keyword>
<protein>
    <recommendedName>
        <fullName evidence="2">Type II secretion system protein H</fullName>
    </recommendedName>
    <alternativeName>
        <fullName evidence="10">General secretion pathway protein H</fullName>
    </alternativeName>
</protein>
<evidence type="ECO:0000256" key="1">
    <source>
        <dbReference type="ARBA" id="ARBA00004377"/>
    </source>
</evidence>
<evidence type="ECO:0000256" key="9">
    <source>
        <dbReference type="ARBA" id="ARBA00025772"/>
    </source>
</evidence>
<dbReference type="Proteomes" id="UP000291380">
    <property type="component" value="Unassembled WGS sequence"/>
</dbReference>
<comment type="similarity">
    <text evidence="9">Belongs to the GSP H family.</text>
</comment>
<reference evidence="13 14" key="1">
    <citation type="submission" date="2019-02" db="EMBL/GenBank/DDBJ databases">
        <title>High diversity of culturable Acinetobacter species in natural soil and water ecosystems.</title>
        <authorList>
            <person name="Radolfova-Krizova L."/>
            <person name="Nemec A."/>
        </authorList>
    </citation>
    <scope>NUCLEOTIDE SEQUENCE [LARGE SCALE GENOMIC DNA]</scope>
    <source>
        <strain evidence="13 14">ANC 4281</strain>
    </source>
</reference>
<dbReference type="RefSeq" id="WP_131270793.1">
    <property type="nucleotide sequence ID" value="NZ_SJOA01000004.1"/>
</dbReference>
<dbReference type="OrthoDB" id="5587184at2"/>
<dbReference type="Gene3D" id="3.30.700.10">
    <property type="entry name" value="Glycoprotein, Type 4 Pilin"/>
    <property type="match status" value="1"/>
</dbReference>
<dbReference type="InterPro" id="IPR012902">
    <property type="entry name" value="N_methyl_site"/>
</dbReference>
<comment type="subcellular location">
    <subcellularLocation>
        <location evidence="1">Cell inner membrane</location>
        <topology evidence="1">Single-pass membrane protein</topology>
    </subcellularLocation>
</comment>
<organism evidence="13 14">
    <name type="scientific">Acinetobacter terrae</name>
    <dbReference type="NCBI Taxonomy" id="2731247"/>
    <lineage>
        <taxon>Bacteria</taxon>
        <taxon>Pseudomonadati</taxon>
        <taxon>Pseudomonadota</taxon>
        <taxon>Gammaproteobacteria</taxon>
        <taxon>Moraxellales</taxon>
        <taxon>Moraxellaceae</taxon>
        <taxon>Acinetobacter</taxon>
        <taxon>Acinetobacter Taxon 24</taxon>
    </lineage>
</organism>
<dbReference type="PROSITE" id="PS00409">
    <property type="entry name" value="PROKAR_NTER_METHYL"/>
    <property type="match status" value="1"/>
</dbReference>
<feature type="domain" description="General secretion pathway GspH" evidence="12">
    <location>
        <begin position="44"/>
        <end position="136"/>
    </location>
</feature>
<comment type="caution">
    <text evidence="13">The sequence shown here is derived from an EMBL/GenBank/DDBJ whole genome shotgun (WGS) entry which is preliminary data.</text>
</comment>
<dbReference type="GO" id="GO:0015628">
    <property type="term" value="P:protein secretion by the type II secretion system"/>
    <property type="evidence" value="ECO:0007669"/>
    <property type="project" value="InterPro"/>
</dbReference>
<dbReference type="SUPFAM" id="SSF54523">
    <property type="entry name" value="Pili subunits"/>
    <property type="match status" value="1"/>
</dbReference>
<evidence type="ECO:0000313" key="13">
    <source>
        <dbReference type="EMBL" id="TCB60666.1"/>
    </source>
</evidence>
<evidence type="ECO:0000256" key="7">
    <source>
        <dbReference type="ARBA" id="ARBA00022989"/>
    </source>
</evidence>
<gene>
    <name evidence="13" type="primary">gspH</name>
    <name evidence="13" type="ORF">E0H85_05170</name>
</gene>
<accession>A0A4R0ENZ4</accession>
<dbReference type="GO" id="GO:0015627">
    <property type="term" value="C:type II protein secretion system complex"/>
    <property type="evidence" value="ECO:0007669"/>
    <property type="project" value="InterPro"/>
</dbReference>
<sequence>MRRKEQGFTLIELMVTIAVMAIIAMMAAPSMSQLLLKQNLNKSSQELISVLNQARANAALDRREITVQLNTSAVTNTVTQLNWMPSGKAILKSGSPTSLVFLPTGLVKNATSDTSFTICEKTSGSLSKTVEISKMGTIQQIVEGTCS</sequence>
<dbReference type="AlphaFoldDB" id="A0A4R0ENZ4"/>
<dbReference type="GO" id="GO:0005886">
    <property type="term" value="C:plasma membrane"/>
    <property type="evidence" value="ECO:0007669"/>
    <property type="project" value="UniProtKB-SubCell"/>
</dbReference>
<evidence type="ECO:0000256" key="8">
    <source>
        <dbReference type="ARBA" id="ARBA00023136"/>
    </source>
</evidence>
<proteinExistence type="inferred from homology"/>
<name>A0A4R0ENZ4_9GAMM</name>
<evidence type="ECO:0000256" key="6">
    <source>
        <dbReference type="ARBA" id="ARBA00022692"/>
    </source>
</evidence>
<dbReference type="Pfam" id="PF07963">
    <property type="entry name" value="N_methyl"/>
    <property type="match status" value="1"/>
</dbReference>
<dbReference type="NCBIfam" id="TIGR02532">
    <property type="entry name" value="IV_pilin_GFxxxE"/>
    <property type="match status" value="1"/>
</dbReference>
<evidence type="ECO:0000256" key="2">
    <source>
        <dbReference type="ARBA" id="ARBA00021549"/>
    </source>
</evidence>
<evidence type="ECO:0000256" key="5">
    <source>
        <dbReference type="ARBA" id="ARBA00022519"/>
    </source>
</evidence>
<evidence type="ECO:0000256" key="3">
    <source>
        <dbReference type="ARBA" id="ARBA00022475"/>
    </source>
</evidence>
<dbReference type="Pfam" id="PF12019">
    <property type="entry name" value="GspH"/>
    <property type="match status" value="1"/>
</dbReference>
<dbReference type="EMBL" id="SJOA01000004">
    <property type="protein sequence ID" value="TCB60666.1"/>
    <property type="molecule type" value="Genomic_DNA"/>
</dbReference>
<keyword evidence="8 11" id="KW-0472">Membrane</keyword>
<keyword evidence="4" id="KW-0488">Methylation</keyword>
<evidence type="ECO:0000256" key="10">
    <source>
        <dbReference type="ARBA" id="ARBA00030775"/>
    </source>
</evidence>